<feature type="compositionally biased region" description="Basic and acidic residues" evidence="1">
    <location>
        <begin position="1"/>
        <end position="14"/>
    </location>
</feature>
<feature type="non-terminal residue" evidence="2">
    <location>
        <position position="475"/>
    </location>
</feature>
<dbReference type="EMBL" id="CADCUQ010000539">
    <property type="protein sequence ID" value="CAA9412939.1"/>
    <property type="molecule type" value="Genomic_DNA"/>
</dbReference>
<feature type="compositionally biased region" description="Basic and acidic residues" evidence="1">
    <location>
        <begin position="150"/>
        <end position="168"/>
    </location>
</feature>
<name>A0A6J4PGH9_9BACT</name>
<accession>A0A6J4PGH9</accession>
<keyword evidence="2" id="KW-0966">Cell projection</keyword>
<feature type="compositionally biased region" description="Basic residues" evidence="1">
    <location>
        <begin position="286"/>
        <end position="299"/>
    </location>
</feature>
<protein>
    <submittedName>
        <fullName evidence="2">Flagellin protein FlaA</fullName>
    </submittedName>
</protein>
<evidence type="ECO:0000313" key="2">
    <source>
        <dbReference type="EMBL" id="CAA9412939.1"/>
    </source>
</evidence>
<evidence type="ECO:0000256" key="1">
    <source>
        <dbReference type="SAM" id="MobiDB-lite"/>
    </source>
</evidence>
<feature type="compositionally biased region" description="Basic and acidic residues" evidence="1">
    <location>
        <begin position="300"/>
        <end position="326"/>
    </location>
</feature>
<feature type="region of interest" description="Disordered" evidence="1">
    <location>
        <begin position="1"/>
        <end position="475"/>
    </location>
</feature>
<keyword evidence="2" id="KW-0282">Flagellum</keyword>
<dbReference type="AlphaFoldDB" id="A0A6J4PGH9"/>
<organism evidence="2">
    <name type="scientific">uncultured Phycisphaerae bacterium</name>
    <dbReference type="NCBI Taxonomy" id="904963"/>
    <lineage>
        <taxon>Bacteria</taxon>
        <taxon>Pseudomonadati</taxon>
        <taxon>Planctomycetota</taxon>
        <taxon>Phycisphaerae</taxon>
        <taxon>environmental samples</taxon>
    </lineage>
</organism>
<feature type="compositionally biased region" description="Basic and acidic residues" evidence="1">
    <location>
        <begin position="189"/>
        <end position="205"/>
    </location>
</feature>
<feature type="compositionally biased region" description="Basic and acidic residues" evidence="1">
    <location>
        <begin position="262"/>
        <end position="284"/>
    </location>
</feature>
<reference evidence="2" key="1">
    <citation type="submission" date="2020-02" db="EMBL/GenBank/DDBJ databases">
        <authorList>
            <person name="Meier V. D."/>
        </authorList>
    </citation>
    <scope>NUCLEOTIDE SEQUENCE</scope>
    <source>
        <strain evidence="2">AVDCRST_MAG64</strain>
    </source>
</reference>
<keyword evidence="2" id="KW-0969">Cilium</keyword>
<proteinExistence type="predicted"/>
<feature type="compositionally biased region" description="Basic and acidic residues" evidence="1">
    <location>
        <begin position="118"/>
        <end position="140"/>
    </location>
</feature>
<feature type="compositionally biased region" description="Basic and acidic residues" evidence="1">
    <location>
        <begin position="33"/>
        <end position="62"/>
    </location>
</feature>
<feature type="compositionally biased region" description="Basic and acidic residues" evidence="1">
    <location>
        <begin position="212"/>
        <end position="253"/>
    </location>
</feature>
<gene>
    <name evidence="2" type="ORF">AVDCRST_MAG64-2434</name>
</gene>
<sequence>GPHQYERLIADRPARAGQVAEGDEFHPSTAVDRLADQPRGRRPGRADRQRGAPERDLRDQPGDRQQPARQQRDQHGRGRARRGRGPAAERQEHGRPGGQHRRAVGRRDRGQPAAGRLGRPEHHPDREHDDVRRAEADQRQHGLRHQRGRSGRDDVARDHPGELRHPGEHPGQGRRGHQRQDGRAAVPRVGDRRPGRAGDRRERGRAGAAVHGRHEGVGHRVRGEHAERRDRGEGGPDQRRRPDQWDRVQERPVRVPAVRVGHGPERGVHHDRHARGGQDPDGRAGRVGHRQRGPDRRRRAGPEAEHVLARDEDDARRVVRHRADGVRRHRRRRAVPARAEGQLEPAGERRHPVGGRQQAGEPGRRVPERRDHRRPGQPGDRRVGQGEPDPGDGHPPGGGAPGALGRVREEHARHQHQLAERRARERDEQREFDPGRGLRGRDGRPDPQPDPHPGRHERAVDGQLDPAAGAVAAGL</sequence>
<feature type="non-terminal residue" evidence="2">
    <location>
        <position position="1"/>
    </location>
</feature>
<feature type="compositionally biased region" description="Basic and acidic residues" evidence="1">
    <location>
        <begin position="406"/>
        <end position="460"/>
    </location>
</feature>